<dbReference type="InterPro" id="IPR032868">
    <property type="entry name" value="FTO"/>
</dbReference>
<sequence>KKKHEKEKEGKLFFSQLLEELGESWLPYLTPRDAEFHQLWKTAYSKLLLRKADKIPQELHHIVQEIEKLL</sequence>
<protein>
    <submittedName>
        <fullName evidence="2">FTO alpha-ketoglutarate dependent dioxygenase</fullName>
    </submittedName>
</protein>
<dbReference type="GO" id="GO:0040014">
    <property type="term" value="P:regulation of multicellular organism growth"/>
    <property type="evidence" value="ECO:0007669"/>
    <property type="project" value="InterPro"/>
</dbReference>
<dbReference type="GO" id="GO:0042245">
    <property type="term" value="P:RNA repair"/>
    <property type="evidence" value="ECO:0007669"/>
    <property type="project" value="InterPro"/>
</dbReference>
<dbReference type="GO" id="GO:0035516">
    <property type="term" value="F:broad specificity oxidative DNA demethylase activity"/>
    <property type="evidence" value="ECO:0007669"/>
    <property type="project" value="InterPro"/>
</dbReference>
<evidence type="ECO:0000313" key="3">
    <source>
        <dbReference type="Proteomes" id="UP000694404"/>
    </source>
</evidence>
<dbReference type="InterPro" id="IPR037151">
    <property type="entry name" value="AlkB-like_sf"/>
</dbReference>
<dbReference type="PANTHER" id="PTHR31291:SF2">
    <property type="entry name" value="ALPHA-KETOGLUTARATE-DEPENDENT DIOXYGENASE FTO"/>
    <property type="match status" value="1"/>
</dbReference>
<dbReference type="AlphaFoldDB" id="A0A8C0J9K2"/>
<evidence type="ECO:0000256" key="1">
    <source>
        <dbReference type="ARBA" id="ARBA00001954"/>
    </source>
</evidence>
<dbReference type="PANTHER" id="PTHR31291">
    <property type="entry name" value="ALPHA-KETOGLUTARATE-DEPENDENT DIOXYGENASE FTO"/>
    <property type="match status" value="1"/>
</dbReference>
<dbReference type="GO" id="GO:1990931">
    <property type="term" value="F:mRNA N6-methyladenosine dioxygenase activity"/>
    <property type="evidence" value="ECO:0007669"/>
    <property type="project" value="TreeGrafter"/>
</dbReference>
<proteinExistence type="predicted"/>
<reference evidence="2" key="2">
    <citation type="submission" date="2025-09" db="UniProtKB">
        <authorList>
            <consortium name="Ensembl"/>
        </authorList>
    </citation>
    <scope>IDENTIFICATION</scope>
</reference>
<evidence type="ECO:0000313" key="2">
    <source>
        <dbReference type="Ensembl" id="ENSCABP00000028814.1"/>
    </source>
</evidence>
<dbReference type="Gene3D" id="2.60.120.590">
    <property type="entry name" value="Alpha-ketoglutarate-dependent dioxygenase AlkB-like"/>
    <property type="match status" value="1"/>
</dbReference>
<dbReference type="Proteomes" id="UP000694404">
    <property type="component" value="Unplaced"/>
</dbReference>
<dbReference type="GeneTree" id="ENSGT00390000017730"/>
<comment type="cofactor">
    <cofactor evidence="1">
        <name>Fe(2+)</name>
        <dbReference type="ChEBI" id="CHEBI:29033"/>
    </cofactor>
</comment>
<reference evidence="2" key="1">
    <citation type="submission" date="2025-08" db="UniProtKB">
        <authorList>
            <consortium name="Ensembl"/>
        </authorList>
    </citation>
    <scope>IDENTIFICATION</scope>
</reference>
<accession>A0A8C0J9K2</accession>
<keyword evidence="3" id="KW-1185">Reference proteome</keyword>
<name>A0A8C0J9K2_CHEAB</name>
<dbReference type="GO" id="GO:0006307">
    <property type="term" value="P:DNA alkylation repair"/>
    <property type="evidence" value="ECO:0007669"/>
    <property type="project" value="InterPro"/>
</dbReference>
<dbReference type="GO" id="GO:0008198">
    <property type="term" value="F:ferrous iron binding"/>
    <property type="evidence" value="ECO:0007669"/>
    <property type="project" value="TreeGrafter"/>
</dbReference>
<organism evidence="2 3">
    <name type="scientific">Chelonoidis abingdonii</name>
    <name type="common">Abingdon island giant tortoise</name>
    <name type="synonym">Testudo abingdonii</name>
    <dbReference type="NCBI Taxonomy" id="106734"/>
    <lineage>
        <taxon>Eukaryota</taxon>
        <taxon>Metazoa</taxon>
        <taxon>Chordata</taxon>
        <taxon>Craniata</taxon>
        <taxon>Vertebrata</taxon>
        <taxon>Euteleostomi</taxon>
        <taxon>Archelosauria</taxon>
        <taxon>Testudinata</taxon>
        <taxon>Testudines</taxon>
        <taxon>Cryptodira</taxon>
        <taxon>Durocryptodira</taxon>
        <taxon>Testudinoidea</taxon>
        <taxon>Testudinidae</taxon>
        <taxon>Chelonoidis</taxon>
    </lineage>
</organism>
<dbReference type="Ensembl" id="ENSCABT00000031578.1">
    <property type="protein sequence ID" value="ENSCABP00000028814.1"/>
    <property type="gene ID" value="ENSCABG00000021155.1"/>
</dbReference>
<gene>
    <name evidence="2" type="primary">FTO</name>
</gene>